<evidence type="ECO:0000313" key="9">
    <source>
        <dbReference type="EMBL" id="EEH08722.1"/>
    </source>
</evidence>
<dbReference type="PANTHER" id="PTHR13044">
    <property type="entry name" value="ACTIVATING TRANSCRIPTION FACTOR ATF 4/5"/>
    <property type="match status" value="1"/>
</dbReference>
<gene>
    <name evidence="9" type="ORF">HCBG_02259</name>
</gene>
<evidence type="ECO:0000313" key="10">
    <source>
        <dbReference type="Proteomes" id="UP000001631"/>
    </source>
</evidence>
<dbReference type="SMART" id="SM00338">
    <property type="entry name" value="BRLZ"/>
    <property type="match status" value="1"/>
</dbReference>
<keyword evidence="4" id="KW-0804">Transcription</keyword>
<dbReference type="Proteomes" id="UP000001631">
    <property type="component" value="Unassembled WGS sequence"/>
</dbReference>
<feature type="compositionally biased region" description="Pro residues" evidence="7">
    <location>
        <begin position="203"/>
        <end position="212"/>
    </location>
</feature>
<dbReference type="Pfam" id="PF07716">
    <property type="entry name" value="bZIP_2"/>
    <property type="match status" value="1"/>
</dbReference>
<dbReference type="RefSeq" id="XP_045289203.1">
    <property type="nucleotide sequence ID" value="XM_045429308.1"/>
</dbReference>
<keyword evidence="6" id="KW-0175">Coiled coil</keyword>
<dbReference type="GO" id="GO:0005634">
    <property type="term" value="C:nucleus"/>
    <property type="evidence" value="ECO:0007669"/>
    <property type="project" value="UniProtKB-SubCell"/>
</dbReference>
<evidence type="ECO:0000256" key="7">
    <source>
        <dbReference type="SAM" id="MobiDB-lite"/>
    </source>
</evidence>
<evidence type="ECO:0000256" key="2">
    <source>
        <dbReference type="ARBA" id="ARBA00023015"/>
    </source>
</evidence>
<keyword evidence="5" id="KW-0539">Nucleus</keyword>
<evidence type="ECO:0000259" key="8">
    <source>
        <dbReference type="PROSITE" id="PS50217"/>
    </source>
</evidence>
<feature type="region of interest" description="Disordered" evidence="7">
    <location>
        <begin position="199"/>
        <end position="267"/>
    </location>
</feature>
<dbReference type="InterPro" id="IPR004827">
    <property type="entry name" value="bZIP"/>
</dbReference>
<dbReference type="GO" id="GO:0000977">
    <property type="term" value="F:RNA polymerase II transcription regulatory region sequence-specific DNA binding"/>
    <property type="evidence" value="ECO:0007669"/>
    <property type="project" value="TreeGrafter"/>
</dbReference>
<evidence type="ECO:0000256" key="6">
    <source>
        <dbReference type="SAM" id="Coils"/>
    </source>
</evidence>
<reference evidence="9" key="1">
    <citation type="submission" date="2009-02" db="EMBL/GenBank/DDBJ databases">
        <title>The Genome Sequence of Ajellomyces capsulatus strain G186AR.</title>
        <authorList>
            <consortium name="The Broad Institute Genome Sequencing Platform"/>
            <person name="Champion M."/>
            <person name="Cuomo C."/>
            <person name="Ma L.-J."/>
            <person name="Henn M.R."/>
            <person name="Sil A."/>
            <person name="Goldman B."/>
            <person name="Young S.K."/>
            <person name="Kodira C.D."/>
            <person name="Zeng Q."/>
            <person name="Koehrsen M."/>
            <person name="Alvarado L."/>
            <person name="Berlin A."/>
            <person name="Borenstein D."/>
            <person name="Chen Z."/>
            <person name="Engels R."/>
            <person name="Freedman E."/>
            <person name="Gellesch M."/>
            <person name="Goldberg J."/>
            <person name="Griggs A."/>
            <person name="Gujja S."/>
            <person name="Heiman D."/>
            <person name="Hepburn T."/>
            <person name="Howarth C."/>
            <person name="Jen D."/>
            <person name="Larson L."/>
            <person name="Lewis B."/>
            <person name="Mehta T."/>
            <person name="Park D."/>
            <person name="Pearson M."/>
            <person name="Roberts A."/>
            <person name="Saif S."/>
            <person name="Shea T."/>
            <person name="Shenoy N."/>
            <person name="Sisk P."/>
            <person name="Stolte C."/>
            <person name="Sykes S."/>
            <person name="Walk T."/>
            <person name="White J."/>
            <person name="Yandava C."/>
            <person name="Klein B."/>
            <person name="McEwen J.G."/>
            <person name="Puccia R."/>
            <person name="Goldman G.H."/>
            <person name="Felipe M.S."/>
            <person name="Nino-Vega G."/>
            <person name="San-Blas G."/>
            <person name="Taylor J."/>
            <person name="Mendoza L."/>
            <person name="Galagan J."/>
            <person name="Nusbaum C."/>
            <person name="Birren B."/>
        </authorList>
    </citation>
    <scope>NUCLEOTIDE SEQUENCE</scope>
    <source>
        <strain evidence="9">G186AR</strain>
    </source>
</reference>
<dbReference type="FunFam" id="1.20.5.170:FF:000075">
    <property type="entry name" value="BZIP transcription factor (MetR)"/>
    <property type="match status" value="1"/>
</dbReference>
<evidence type="ECO:0000256" key="3">
    <source>
        <dbReference type="ARBA" id="ARBA00023125"/>
    </source>
</evidence>
<keyword evidence="3" id="KW-0238">DNA-binding</keyword>
<proteinExistence type="predicted"/>
<dbReference type="CDD" id="cd14705">
    <property type="entry name" value="bZIP_Zip1"/>
    <property type="match status" value="1"/>
</dbReference>
<keyword evidence="10" id="KW-1185">Reference proteome</keyword>
<feature type="region of interest" description="Disordered" evidence="7">
    <location>
        <begin position="74"/>
        <end position="95"/>
    </location>
</feature>
<keyword evidence="2" id="KW-0805">Transcription regulation</keyword>
<dbReference type="PROSITE" id="PS00036">
    <property type="entry name" value="BZIP_BASIC"/>
    <property type="match status" value="1"/>
</dbReference>
<evidence type="ECO:0000256" key="1">
    <source>
        <dbReference type="ARBA" id="ARBA00004123"/>
    </source>
</evidence>
<protein>
    <recommendedName>
        <fullName evidence="8">BZIP domain-containing protein</fullName>
    </recommendedName>
</protein>
<organism evidence="9 10">
    <name type="scientific">Ajellomyces capsulatus (strain G186AR / H82 / ATCC MYA-2454 / RMSCC 2432)</name>
    <name type="common">Darling's disease fungus</name>
    <name type="synonym">Histoplasma capsulatum</name>
    <dbReference type="NCBI Taxonomy" id="447093"/>
    <lineage>
        <taxon>Eukaryota</taxon>
        <taxon>Fungi</taxon>
        <taxon>Dikarya</taxon>
        <taxon>Ascomycota</taxon>
        <taxon>Pezizomycotina</taxon>
        <taxon>Eurotiomycetes</taxon>
        <taxon>Eurotiomycetidae</taxon>
        <taxon>Onygenales</taxon>
        <taxon>Ajellomycetaceae</taxon>
        <taxon>Histoplasma</taxon>
    </lineage>
</organism>
<comment type="subcellular location">
    <subcellularLocation>
        <location evidence="1">Nucleus</location>
    </subcellularLocation>
</comment>
<dbReference type="SUPFAM" id="SSF57959">
    <property type="entry name" value="Leucine zipper domain"/>
    <property type="match status" value="1"/>
</dbReference>
<dbReference type="GeneID" id="69035275"/>
<evidence type="ECO:0000256" key="5">
    <source>
        <dbReference type="ARBA" id="ARBA00023242"/>
    </source>
</evidence>
<dbReference type="PANTHER" id="PTHR13044:SF14">
    <property type="entry name" value="CRYPTOCEPHAL, ISOFORM A"/>
    <property type="match status" value="1"/>
</dbReference>
<dbReference type="Gene3D" id="1.20.5.170">
    <property type="match status" value="1"/>
</dbReference>
<name>C0NIK2_AJECG</name>
<accession>C0NIK2</accession>
<feature type="coiled-coil region" evidence="6">
    <location>
        <begin position="302"/>
        <end position="336"/>
    </location>
</feature>
<dbReference type="PROSITE" id="PS50217">
    <property type="entry name" value="BZIP"/>
    <property type="match status" value="1"/>
</dbReference>
<dbReference type="STRING" id="447093.C0NIK2"/>
<feature type="compositionally biased region" description="Low complexity" evidence="7">
    <location>
        <begin position="230"/>
        <end position="256"/>
    </location>
</feature>
<dbReference type="VEuPathDB" id="FungiDB:I7I50_10896"/>
<feature type="domain" description="BZIP" evidence="8">
    <location>
        <begin position="277"/>
        <end position="340"/>
    </location>
</feature>
<dbReference type="InterPro" id="IPR046347">
    <property type="entry name" value="bZIP_sf"/>
</dbReference>
<dbReference type="InParanoid" id="C0NIK2"/>
<dbReference type="HOGENOM" id="CLU_056562_0_0_1"/>
<dbReference type="GO" id="GO:0001228">
    <property type="term" value="F:DNA-binding transcription activator activity, RNA polymerase II-specific"/>
    <property type="evidence" value="ECO:0007669"/>
    <property type="project" value="TreeGrafter"/>
</dbReference>
<dbReference type="EMBL" id="GG663365">
    <property type="protein sequence ID" value="EEH08722.1"/>
    <property type="molecule type" value="Genomic_DNA"/>
</dbReference>
<evidence type="ECO:0000256" key="4">
    <source>
        <dbReference type="ARBA" id="ARBA00023163"/>
    </source>
</evidence>
<sequence>MSGYSGRRAPNFSQYLNDLNTIPSPYDQALQEQEQQQTLFDVDAELALFTNAEFLDFDPVGELPVEIPVKYETAEGSEGTDMRNSPDTTTPISAGGDNVKYIDMLNAPTIRSSQPLPSLLGGCSLFLSLLSLPGKGGGSSTCWTCRITQYHVTSIIGAPVNNIHGSSSDRWVDRHGLSDGRDFNVQNYSSGYPSSMLPIQAPVYPPPQPQGPSPNVTPLTPSDVKRLITPQAIPGPSPSSAISSPTTTAPAPASQGTKRKQDAVVPGTQSIDEAARLAQEEDKRRRNTAASARFRIKKKEREKNMERTVKDVTAKNATLEARITQLEMENRWLKNLITEKNGGALADGDIAGMLDKYRTSTEAA</sequence>
<dbReference type="AlphaFoldDB" id="C0NIK2"/>
<feature type="compositionally biased region" description="Polar residues" evidence="7">
    <location>
        <begin position="82"/>
        <end position="92"/>
    </location>
</feature>